<organism evidence="1 2">
    <name type="scientific">Pluteus cervinus</name>
    <dbReference type="NCBI Taxonomy" id="181527"/>
    <lineage>
        <taxon>Eukaryota</taxon>
        <taxon>Fungi</taxon>
        <taxon>Dikarya</taxon>
        <taxon>Basidiomycota</taxon>
        <taxon>Agaricomycotina</taxon>
        <taxon>Agaricomycetes</taxon>
        <taxon>Agaricomycetidae</taxon>
        <taxon>Agaricales</taxon>
        <taxon>Pluteineae</taxon>
        <taxon>Pluteaceae</taxon>
        <taxon>Pluteus</taxon>
    </lineage>
</organism>
<accession>A0ACD3AW52</accession>
<proteinExistence type="predicted"/>
<dbReference type="EMBL" id="ML208323">
    <property type="protein sequence ID" value="TFK69851.1"/>
    <property type="molecule type" value="Genomic_DNA"/>
</dbReference>
<dbReference type="Proteomes" id="UP000308600">
    <property type="component" value="Unassembled WGS sequence"/>
</dbReference>
<gene>
    <name evidence="1" type="ORF">BDN72DRAFT_583079</name>
</gene>
<evidence type="ECO:0000313" key="2">
    <source>
        <dbReference type="Proteomes" id="UP000308600"/>
    </source>
</evidence>
<sequence length="187" mass="21175">MPSIASKVKSLLTKQLVKDIPSSCDECNTTYPNQTQNSKSDENGRCRSHGLQALPTELGVDRIPWEIYELVIHLLRSDLPTLRSCCLVCYDWKAVSQPLLFQSLFRPRRLLTCPGFKFHTQVNCAVIHEQTNVVLYGTSNGIFWQCLSRANEPPIEVVNLEDVQQIDIISITGKVWVIFRTGKPCLV</sequence>
<protein>
    <submittedName>
        <fullName evidence="1">Uncharacterized protein</fullName>
    </submittedName>
</protein>
<keyword evidence="2" id="KW-1185">Reference proteome</keyword>
<evidence type="ECO:0000313" key="1">
    <source>
        <dbReference type="EMBL" id="TFK69851.1"/>
    </source>
</evidence>
<name>A0ACD3AW52_9AGAR</name>
<reference evidence="1 2" key="1">
    <citation type="journal article" date="2019" name="Nat. Ecol. Evol.">
        <title>Megaphylogeny resolves global patterns of mushroom evolution.</title>
        <authorList>
            <person name="Varga T."/>
            <person name="Krizsan K."/>
            <person name="Foldi C."/>
            <person name="Dima B."/>
            <person name="Sanchez-Garcia M."/>
            <person name="Sanchez-Ramirez S."/>
            <person name="Szollosi G.J."/>
            <person name="Szarkandi J.G."/>
            <person name="Papp V."/>
            <person name="Albert L."/>
            <person name="Andreopoulos W."/>
            <person name="Angelini C."/>
            <person name="Antonin V."/>
            <person name="Barry K.W."/>
            <person name="Bougher N.L."/>
            <person name="Buchanan P."/>
            <person name="Buyck B."/>
            <person name="Bense V."/>
            <person name="Catcheside P."/>
            <person name="Chovatia M."/>
            <person name="Cooper J."/>
            <person name="Damon W."/>
            <person name="Desjardin D."/>
            <person name="Finy P."/>
            <person name="Geml J."/>
            <person name="Haridas S."/>
            <person name="Hughes K."/>
            <person name="Justo A."/>
            <person name="Karasinski D."/>
            <person name="Kautmanova I."/>
            <person name="Kiss B."/>
            <person name="Kocsube S."/>
            <person name="Kotiranta H."/>
            <person name="LaButti K.M."/>
            <person name="Lechner B.E."/>
            <person name="Liimatainen K."/>
            <person name="Lipzen A."/>
            <person name="Lukacs Z."/>
            <person name="Mihaltcheva S."/>
            <person name="Morgado L.N."/>
            <person name="Niskanen T."/>
            <person name="Noordeloos M.E."/>
            <person name="Ohm R.A."/>
            <person name="Ortiz-Santana B."/>
            <person name="Ovrebo C."/>
            <person name="Racz N."/>
            <person name="Riley R."/>
            <person name="Savchenko A."/>
            <person name="Shiryaev A."/>
            <person name="Soop K."/>
            <person name="Spirin V."/>
            <person name="Szebenyi C."/>
            <person name="Tomsovsky M."/>
            <person name="Tulloss R.E."/>
            <person name="Uehling J."/>
            <person name="Grigoriev I.V."/>
            <person name="Vagvolgyi C."/>
            <person name="Papp T."/>
            <person name="Martin F.M."/>
            <person name="Miettinen O."/>
            <person name="Hibbett D.S."/>
            <person name="Nagy L.G."/>
        </authorList>
    </citation>
    <scope>NUCLEOTIDE SEQUENCE [LARGE SCALE GENOMIC DNA]</scope>
    <source>
        <strain evidence="1 2">NL-1719</strain>
    </source>
</reference>